<dbReference type="CDD" id="cd01347">
    <property type="entry name" value="ligand_gated_channel"/>
    <property type="match status" value="1"/>
</dbReference>
<dbReference type="OrthoDB" id="127311at2"/>
<dbReference type="NCBIfam" id="TIGR01783">
    <property type="entry name" value="TonB-siderophor"/>
    <property type="match status" value="1"/>
</dbReference>
<keyword evidence="9 10" id="KW-0998">Cell outer membrane</keyword>
<dbReference type="InterPro" id="IPR000531">
    <property type="entry name" value="Beta-barrel_TonB"/>
</dbReference>
<keyword evidence="6 11" id="KW-0798">TonB box</keyword>
<keyword evidence="3 10" id="KW-0813">Transport</keyword>
<feature type="domain" description="TonB-dependent receptor plug" evidence="13">
    <location>
        <begin position="57"/>
        <end position="160"/>
    </location>
</feature>
<evidence type="ECO:0000259" key="13">
    <source>
        <dbReference type="Pfam" id="PF07715"/>
    </source>
</evidence>
<dbReference type="GO" id="GO:0038023">
    <property type="term" value="F:signaling receptor activity"/>
    <property type="evidence" value="ECO:0007669"/>
    <property type="project" value="InterPro"/>
</dbReference>
<evidence type="ECO:0000256" key="9">
    <source>
        <dbReference type="ARBA" id="ARBA00023237"/>
    </source>
</evidence>
<name>A0A217EE34_9GAMM</name>
<keyword evidence="15" id="KW-1185">Reference proteome</keyword>
<keyword evidence="4 10" id="KW-1134">Transmembrane beta strand</keyword>
<dbReference type="InterPro" id="IPR037066">
    <property type="entry name" value="Plug_dom_sf"/>
</dbReference>
<dbReference type="InterPro" id="IPR010105">
    <property type="entry name" value="TonB_sidphr_rcpt"/>
</dbReference>
<dbReference type="RefSeq" id="WP_088822801.1">
    <property type="nucleotide sequence ID" value="NZ_FZLN01000001.1"/>
</dbReference>
<evidence type="ECO:0000256" key="5">
    <source>
        <dbReference type="ARBA" id="ARBA00022692"/>
    </source>
</evidence>
<protein>
    <submittedName>
        <fullName evidence="14">Iron complex outermembrane recepter protein</fullName>
    </submittedName>
</protein>
<organism evidence="14 15">
    <name type="scientific">Acinetobacter apis</name>
    <dbReference type="NCBI Taxonomy" id="1229165"/>
    <lineage>
        <taxon>Bacteria</taxon>
        <taxon>Pseudomonadati</taxon>
        <taxon>Pseudomonadota</taxon>
        <taxon>Gammaproteobacteria</taxon>
        <taxon>Moraxellales</taxon>
        <taxon>Moraxellaceae</taxon>
        <taxon>Acinetobacter</taxon>
    </lineage>
</organism>
<dbReference type="InterPro" id="IPR012910">
    <property type="entry name" value="Plug_dom"/>
</dbReference>
<dbReference type="InterPro" id="IPR036942">
    <property type="entry name" value="Beta-barrel_TonB_sf"/>
</dbReference>
<evidence type="ECO:0000256" key="3">
    <source>
        <dbReference type="ARBA" id="ARBA00022448"/>
    </source>
</evidence>
<dbReference type="Proteomes" id="UP000243463">
    <property type="component" value="Unassembled WGS sequence"/>
</dbReference>
<dbReference type="AlphaFoldDB" id="A0A217EE34"/>
<evidence type="ECO:0000259" key="12">
    <source>
        <dbReference type="Pfam" id="PF00593"/>
    </source>
</evidence>
<dbReference type="PANTHER" id="PTHR32552">
    <property type="entry name" value="FERRICHROME IRON RECEPTOR-RELATED"/>
    <property type="match status" value="1"/>
</dbReference>
<dbReference type="PROSITE" id="PS52016">
    <property type="entry name" value="TONB_DEPENDENT_REC_3"/>
    <property type="match status" value="1"/>
</dbReference>
<accession>A0A217EE34</accession>
<keyword evidence="8" id="KW-0675">Receptor</keyword>
<evidence type="ECO:0000256" key="1">
    <source>
        <dbReference type="ARBA" id="ARBA00004571"/>
    </source>
</evidence>
<dbReference type="GO" id="GO:0015344">
    <property type="term" value="F:siderophore uptake transmembrane transporter activity"/>
    <property type="evidence" value="ECO:0007669"/>
    <property type="project" value="TreeGrafter"/>
</dbReference>
<keyword evidence="5 10" id="KW-0812">Transmembrane</keyword>
<gene>
    <name evidence="14" type="ORF">SAMN05444584_0701</name>
</gene>
<dbReference type="Gene3D" id="2.40.170.20">
    <property type="entry name" value="TonB-dependent receptor, beta-barrel domain"/>
    <property type="match status" value="1"/>
</dbReference>
<evidence type="ECO:0000256" key="6">
    <source>
        <dbReference type="ARBA" id="ARBA00023077"/>
    </source>
</evidence>
<dbReference type="Gene3D" id="2.170.130.10">
    <property type="entry name" value="TonB-dependent receptor, plug domain"/>
    <property type="match status" value="1"/>
</dbReference>
<evidence type="ECO:0000256" key="10">
    <source>
        <dbReference type="PROSITE-ProRule" id="PRU01360"/>
    </source>
</evidence>
<comment type="subcellular location">
    <subcellularLocation>
        <location evidence="1 10">Cell outer membrane</location>
        <topology evidence="1 10">Multi-pass membrane protein</topology>
    </subcellularLocation>
</comment>
<evidence type="ECO:0000313" key="14">
    <source>
        <dbReference type="EMBL" id="SNQ28775.1"/>
    </source>
</evidence>
<evidence type="ECO:0000313" key="15">
    <source>
        <dbReference type="Proteomes" id="UP000243463"/>
    </source>
</evidence>
<proteinExistence type="inferred from homology"/>
<dbReference type="EMBL" id="FZLN01000001">
    <property type="protein sequence ID" value="SNQ28775.1"/>
    <property type="molecule type" value="Genomic_DNA"/>
</dbReference>
<evidence type="ECO:0000256" key="7">
    <source>
        <dbReference type="ARBA" id="ARBA00023136"/>
    </source>
</evidence>
<dbReference type="Pfam" id="PF00593">
    <property type="entry name" value="TonB_dep_Rec_b-barrel"/>
    <property type="match status" value="1"/>
</dbReference>
<evidence type="ECO:0000256" key="2">
    <source>
        <dbReference type="ARBA" id="ARBA00009810"/>
    </source>
</evidence>
<comment type="similarity">
    <text evidence="2 10 11">Belongs to the TonB-dependent receptor family.</text>
</comment>
<keyword evidence="7 10" id="KW-0472">Membrane</keyword>
<dbReference type="Pfam" id="PF07715">
    <property type="entry name" value="Plug"/>
    <property type="match status" value="1"/>
</dbReference>
<dbReference type="GO" id="GO:0009279">
    <property type="term" value="C:cell outer membrane"/>
    <property type="evidence" value="ECO:0007669"/>
    <property type="project" value="UniProtKB-SubCell"/>
</dbReference>
<evidence type="ECO:0000256" key="11">
    <source>
        <dbReference type="RuleBase" id="RU003357"/>
    </source>
</evidence>
<evidence type="ECO:0000256" key="4">
    <source>
        <dbReference type="ARBA" id="ARBA00022452"/>
    </source>
</evidence>
<dbReference type="PANTHER" id="PTHR32552:SF90">
    <property type="entry name" value="METAL-PSEUDOPALINE RECEPTOR CNTO"/>
    <property type="match status" value="1"/>
</dbReference>
<dbReference type="GO" id="GO:0015891">
    <property type="term" value="P:siderophore transport"/>
    <property type="evidence" value="ECO:0007669"/>
    <property type="project" value="InterPro"/>
</dbReference>
<dbReference type="InterPro" id="IPR039426">
    <property type="entry name" value="TonB-dep_rcpt-like"/>
</dbReference>
<feature type="domain" description="TonB-dependent receptor-like beta-barrel" evidence="12">
    <location>
        <begin position="232"/>
        <end position="660"/>
    </location>
</feature>
<evidence type="ECO:0000256" key="8">
    <source>
        <dbReference type="ARBA" id="ARBA00023170"/>
    </source>
</evidence>
<reference evidence="15" key="1">
    <citation type="submission" date="2017-06" db="EMBL/GenBank/DDBJ databases">
        <authorList>
            <person name="Varghese N."/>
            <person name="Submissions S."/>
        </authorList>
    </citation>
    <scope>NUCLEOTIDE SEQUENCE [LARGE SCALE GENOMIC DNA]</scope>
    <source>
        <strain evidence="15">ANC 5114</strain>
    </source>
</reference>
<dbReference type="SUPFAM" id="SSF56935">
    <property type="entry name" value="Porins"/>
    <property type="match status" value="1"/>
</dbReference>
<sequence length="691" mass="78369">MYKVMFTVPFLIGFGFIPVVAFAEENINLPVIRINSETSKNKTYQSSALTGFNHSLLDLPFNQSHVSKTQIQNQNIVRIQDALTSTSGVFYQDSYGGGFWDNYSFRGFSTDPNMGTNSLRNGLSAVSGIHTPRDMVNIESIDFLKGPMAAMYGQGAIGGVMNITTKKPSWETAHEISISASSYEQYRTSLDTTGALTDQIAYRLGLAYENNQSFRNKVDHENYFIAPQFSFKLSPATQLDVDTEFSAYQGVFDRGIPLINGQFANIKNFYNDPRDGNMQVKDRFFQLRLEHEFNPNWKSTTALSYDRGVRGGTSTEVSSFSNPTNQLNRFRRYRHFATENTLFQSMIKGKFDIGHISHELLGNIELSDYQIHQFQQRNAVGTNSPISFDTPSYDQPILQLARTTKQTKEHQKNIALNVQDQIFLNAAWNLLFGVRIDQMQQSITDFKTGISAQKDYKPISPRVGINYKFNDQLAFYANWGKAFEMNTGLNKDNQLYAPERTKSIEFGGKYQFLPMSWLSLIYFDMKKEHLLTEGISDNYVDSGQVRSHGIEFTLAHQFTDAWSILLNYTLTNASIIESEIEAKGARLKNIPKHNANLTTQYQFNAFGHPANLHLNVNHYGQRSANYIDNGTTLPAFTVINVGGQIALTSQLKAQLNISNLFDKTYYVSSYTNYWVQPGEPLKATFTLNYQF</sequence>